<feature type="compositionally biased region" description="Polar residues" evidence="1">
    <location>
        <begin position="86"/>
        <end position="98"/>
    </location>
</feature>
<dbReference type="AlphaFoldDB" id="A0A1V4JK23"/>
<reference evidence="2 3" key="1">
    <citation type="submission" date="2016-02" db="EMBL/GenBank/DDBJ databases">
        <title>Band-tailed pigeon sequencing and assembly.</title>
        <authorList>
            <person name="Soares A.E."/>
            <person name="Novak B.J."/>
            <person name="Rice E.S."/>
            <person name="O'Connell B."/>
            <person name="Chang D."/>
            <person name="Weber S."/>
            <person name="Shapiro B."/>
        </authorList>
    </citation>
    <scope>NUCLEOTIDE SEQUENCE [LARGE SCALE GENOMIC DNA]</scope>
    <source>
        <strain evidence="2">BTP2013</strain>
        <tissue evidence="2">Blood</tissue>
    </source>
</reference>
<evidence type="ECO:0000313" key="3">
    <source>
        <dbReference type="Proteomes" id="UP000190648"/>
    </source>
</evidence>
<protein>
    <submittedName>
        <fullName evidence="2">Uncharacterized protein</fullName>
    </submittedName>
</protein>
<dbReference type="Proteomes" id="UP000190648">
    <property type="component" value="Unassembled WGS sequence"/>
</dbReference>
<comment type="caution">
    <text evidence="2">The sequence shown here is derived from an EMBL/GenBank/DDBJ whole genome shotgun (WGS) entry which is preliminary data.</text>
</comment>
<keyword evidence="3" id="KW-1185">Reference proteome</keyword>
<sequence length="98" mass="10910">MFVSCRFLLRQIIISCEMEQERPLHETMCSDPLEIMSCACEGCLQSEHQGWLRTSLTFKVTQGAQGEGGNHTRAAQVPGERALSHPSKTQQAPSSRSF</sequence>
<organism evidence="2 3">
    <name type="scientific">Patagioenas fasciata monilis</name>
    <dbReference type="NCBI Taxonomy" id="372326"/>
    <lineage>
        <taxon>Eukaryota</taxon>
        <taxon>Metazoa</taxon>
        <taxon>Chordata</taxon>
        <taxon>Craniata</taxon>
        <taxon>Vertebrata</taxon>
        <taxon>Euteleostomi</taxon>
        <taxon>Archelosauria</taxon>
        <taxon>Archosauria</taxon>
        <taxon>Dinosauria</taxon>
        <taxon>Saurischia</taxon>
        <taxon>Theropoda</taxon>
        <taxon>Coelurosauria</taxon>
        <taxon>Aves</taxon>
        <taxon>Neognathae</taxon>
        <taxon>Neoaves</taxon>
        <taxon>Columbimorphae</taxon>
        <taxon>Columbiformes</taxon>
        <taxon>Columbidae</taxon>
        <taxon>Patagioenas</taxon>
    </lineage>
</organism>
<gene>
    <name evidence="2" type="ORF">AV530_018876</name>
</gene>
<accession>A0A1V4JK23</accession>
<name>A0A1V4JK23_PATFA</name>
<evidence type="ECO:0000313" key="2">
    <source>
        <dbReference type="EMBL" id="OPJ72464.1"/>
    </source>
</evidence>
<feature type="region of interest" description="Disordered" evidence="1">
    <location>
        <begin position="62"/>
        <end position="98"/>
    </location>
</feature>
<proteinExistence type="predicted"/>
<dbReference type="EMBL" id="LSYS01007194">
    <property type="protein sequence ID" value="OPJ72464.1"/>
    <property type="molecule type" value="Genomic_DNA"/>
</dbReference>
<evidence type="ECO:0000256" key="1">
    <source>
        <dbReference type="SAM" id="MobiDB-lite"/>
    </source>
</evidence>